<gene>
    <name evidence="2" type="ORF">VCUG_01498</name>
</gene>
<proteinExistence type="predicted"/>
<accession>L2GUS1</accession>
<keyword evidence="3" id="KW-1185">Reference proteome</keyword>
<organism evidence="2 3">
    <name type="scientific">Vavraia culicis (isolate floridensis)</name>
    <name type="common">Microsporidian parasite</name>
    <dbReference type="NCBI Taxonomy" id="948595"/>
    <lineage>
        <taxon>Eukaryota</taxon>
        <taxon>Fungi</taxon>
        <taxon>Fungi incertae sedis</taxon>
        <taxon>Microsporidia</taxon>
        <taxon>Pleistophoridae</taxon>
        <taxon>Vavraia</taxon>
    </lineage>
</organism>
<dbReference type="VEuPathDB" id="MicrosporidiaDB:VCUG_01498"/>
<feature type="non-terminal residue" evidence="2">
    <location>
        <position position="197"/>
    </location>
</feature>
<dbReference type="GeneID" id="19879376"/>
<protein>
    <submittedName>
        <fullName evidence="2">Uncharacterized protein</fullName>
    </submittedName>
</protein>
<dbReference type="HOGENOM" id="CLU_1387261_0_0_1"/>
<name>L2GUS1_VAVCU</name>
<evidence type="ECO:0000256" key="1">
    <source>
        <dbReference type="SAM" id="SignalP"/>
    </source>
</evidence>
<feature type="signal peptide" evidence="1">
    <location>
        <begin position="1"/>
        <end position="21"/>
    </location>
</feature>
<sequence length="197" mass="21977">MRLVLGIALLFFGLSVPGVHCSSNEYIKLVRKGTDATKKLSENEEAMSKAAEDAFMCLGEVVDKVAESIQSINGVLEKHAIVCFAEKDKEDIKKDIVEHLDGMSPEDVVKNIIRYYKGTGDPFVKLFCKGQTAKLFSKIFASHSPYFLDNLDNICESLRQLVGFINLFLIPLRKCGVGLNETNIITFDSIKEVRPKL</sequence>
<dbReference type="RefSeq" id="XP_008074516.1">
    <property type="nucleotide sequence ID" value="XM_008076325.1"/>
</dbReference>
<keyword evidence="1" id="KW-0732">Signal</keyword>
<reference evidence="3" key="1">
    <citation type="submission" date="2011-03" db="EMBL/GenBank/DDBJ databases">
        <title>The genome sequence of Vavraia culicis strain floridensis.</title>
        <authorList>
            <consortium name="The Broad Institute Genome Sequencing Platform"/>
            <person name="Cuomo C."/>
            <person name="Becnel J."/>
            <person name="Sanscrainte N."/>
            <person name="Young S.K."/>
            <person name="Zeng Q."/>
            <person name="Gargeya S."/>
            <person name="Fitzgerald M."/>
            <person name="Haas B."/>
            <person name="Abouelleil A."/>
            <person name="Alvarado L."/>
            <person name="Arachchi H.M."/>
            <person name="Berlin A."/>
            <person name="Chapman S.B."/>
            <person name="Gearin G."/>
            <person name="Goldberg J."/>
            <person name="Griggs A."/>
            <person name="Gujja S."/>
            <person name="Hansen M."/>
            <person name="Heiman D."/>
            <person name="Howarth C."/>
            <person name="Larimer J."/>
            <person name="Lui A."/>
            <person name="MacDonald P.J.P."/>
            <person name="McCowen C."/>
            <person name="Montmayeur A."/>
            <person name="Murphy C."/>
            <person name="Neiman D."/>
            <person name="Pearson M."/>
            <person name="Priest M."/>
            <person name="Roberts A."/>
            <person name="Saif S."/>
            <person name="Shea T."/>
            <person name="Sisk P."/>
            <person name="Stolte C."/>
            <person name="Sykes S."/>
            <person name="Wortman J."/>
            <person name="Nusbaum C."/>
            <person name="Birren B."/>
        </authorList>
    </citation>
    <scope>NUCLEOTIDE SEQUENCE [LARGE SCALE GENOMIC DNA]</scope>
    <source>
        <strain evidence="3">floridensis</strain>
    </source>
</reference>
<dbReference type="InParanoid" id="L2GUS1"/>
<dbReference type="Proteomes" id="UP000011081">
    <property type="component" value="Unassembled WGS sequence"/>
</dbReference>
<evidence type="ECO:0000313" key="3">
    <source>
        <dbReference type="Proteomes" id="UP000011081"/>
    </source>
</evidence>
<evidence type="ECO:0000313" key="2">
    <source>
        <dbReference type="EMBL" id="ELA47053.1"/>
    </source>
</evidence>
<dbReference type="AlphaFoldDB" id="L2GUS1"/>
<dbReference type="EMBL" id="GL877426">
    <property type="protein sequence ID" value="ELA47053.1"/>
    <property type="molecule type" value="Genomic_DNA"/>
</dbReference>
<feature type="chain" id="PRO_5003960392" evidence="1">
    <location>
        <begin position="22"/>
        <end position="197"/>
    </location>
</feature>